<protein>
    <submittedName>
        <fullName evidence="3">MSHA biogenesis protein MshQ</fullName>
    </submittedName>
</protein>
<dbReference type="Proteomes" id="UP000316416">
    <property type="component" value="Chromosome"/>
</dbReference>
<dbReference type="InterPro" id="IPR013320">
    <property type="entry name" value="ConA-like_dom_sf"/>
</dbReference>
<accession>A0ABX6VDD3</accession>
<dbReference type="Gene3D" id="2.60.120.200">
    <property type="match status" value="1"/>
</dbReference>
<dbReference type="Pfam" id="PF20419">
    <property type="entry name" value="DUF6701"/>
    <property type="match status" value="1"/>
</dbReference>
<dbReference type="InterPro" id="IPR035665">
    <property type="entry name" value="VcfQ_lectin"/>
</dbReference>
<evidence type="ECO:0000313" key="4">
    <source>
        <dbReference type="Proteomes" id="UP000316416"/>
    </source>
</evidence>
<feature type="region of interest" description="Disordered" evidence="1">
    <location>
        <begin position="105"/>
        <end position="126"/>
    </location>
</feature>
<dbReference type="RefSeq" id="WP_142873734.1">
    <property type="nucleotide sequence ID" value="NZ_CP045503.2"/>
</dbReference>
<evidence type="ECO:0000259" key="2">
    <source>
        <dbReference type="Pfam" id="PF20419"/>
    </source>
</evidence>
<proteinExistence type="predicted"/>
<name>A0ABX6VDD3_9GAMM</name>
<feature type="compositionally biased region" description="Polar residues" evidence="1">
    <location>
        <begin position="105"/>
        <end position="124"/>
    </location>
</feature>
<evidence type="ECO:0000313" key="3">
    <source>
        <dbReference type="EMBL" id="QPG59833.1"/>
    </source>
</evidence>
<gene>
    <name evidence="3" type="ORF">FM038_022535</name>
</gene>
<reference evidence="3" key="1">
    <citation type="submission" date="2021-07" db="EMBL/GenBank/DDBJ databases">
        <title>Shewanella sp. YLB-07 whole genome sequence.</title>
        <authorList>
            <person name="Yu L."/>
        </authorList>
    </citation>
    <scope>NUCLEOTIDE SEQUENCE</scope>
    <source>
        <strain evidence="3">YLB-08</strain>
    </source>
</reference>
<organism evidence="3 4">
    <name type="scientific">Shewanella eurypsychrophilus</name>
    <dbReference type="NCBI Taxonomy" id="2593656"/>
    <lineage>
        <taxon>Bacteria</taxon>
        <taxon>Pseudomonadati</taxon>
        <taxon>Pseudomonadota</taxon>
        <taxon>Gammaproteobacteria</taxon>
        <taxon>Alteromonadales</taxon>
        <taxon>Shewanellaceae</taxon>
        <taxon>Shewanella</taxon>
    </lineage>
</organism>
<dbReference type="InterPro" id="IPR046524">
    <property type="entry name" value="DUF6701"/>
</dbReference>
<dbReference type="CDD" id="cd06900">
    <property type="entry name" value="lectin_VcfQ"/>
    <property type="match status" value="1"/>
</dbReference>
<dbReference type="EMBL" id="CP045503">
    <property type="protein sequence ID" value="QPG59833.1"/>
    <property type="molecule type" value="Genomic_DNA"/>
</dbReference>
<evidence type="ECO:0000256" key="1">
    <source>
        <dbReference type="SAM" id="MobiDB-lite"/>
    </source>
</evidence>
<sequence length="1555" mass="167996">MINSIKHSFAVVILFIFSGLLAPVEATDWSKTFIEGVNSIDKDGEIKFESSARLNNAPENGELPAKKVEDKGKACYPSGESAIECIKSNKLAKLPEDRVSFSQCKSNSNNNIGPPSHGNPTIDISQGEYGDVKLENGSDRTIRFTTPDGIYKLKTLQAKSGRLELSSGQYWIGDLEINHGVTVVFPASGTVSFFIKGGYDIENDDSPSDPTRFLIYSYDDLKLMGGVNLNAYLVGEDDVLLEGNSTLNGAVASEDIELKGGAVINFISRTDEINVVPNCDATVQDANFQFGKAASGTVIFETPFAAGVTPLVFVMPTITNDDPNDNDGPASVFLTNVSNTGFSWSKREPVTPWWQPDLLSQPMAEVHWVATTAGEHQFSNGTKFEAGFKNTKDVLYKNLGKYKKVSLSQSYDVVLNQIQSSENNCWLTSTVTRDDDDDIFIGMDVSEVVDAGSGNGYGNKYCQPADIKLNRLKNEKVAYLALEKGVGTISLNGKDVQYHFGSDIWTLPSGSVGDADDQCGYPRPLIGFNHPPTFVAGKHSRYGNNGGWLRRCVLTKNTVSMVVDEDLYQDDERDHTAEQYGFVALEIIDDTPELECFNDDFNRDDLGDDWAIKTLGSSTSPAIASQRMRITPARGNQATSSTYQRLFPAADNFVQVEFDYFAWSPQSGTGGDGVAIILSDASITPQPGSFGGALGYAQRNNGTAGFAGGWIGVGLDEYGNFSSPNEGKVDGPGFRAQSVAIRGSVNSGYMYLAGTKANLNPAIDVRGTNTAEPNHRYRITVDSTEVGQALVLVERDIKDGNGFQILIPEFDARSITEQGGVPEDFYLSITGSTGGANNNHEIDNFQVCALASDPVGQLVHHFEFDYSSSPLTCNAEEMTIRACRNAECDLFTDPVIATLSPASMANGGWVGGNTVNLLNGIAKVSLRSNTDDPVTIGVSSSSPSTVAGSDTLCKQGAGLLNTASCTISFAASGFIFDIPDEFSNKPTTDILVKAVKQDDAGQQCVPAFKNTAKSLAFWSDYVAPSTGTKKVSVKSGSTEEMIGDTEATARAITLNFDSNGKAKIDVNYADAGEVQLNTRYTGTADESGLIMDGSDKFVRRPIGLCVESEACTSCSVTSTKYKRAGEAFDITVKAMAWQSDSDVDICSGNIITPNFTHKNMMLSHNLISPLAVDGGVTGSLGLSEYEQATGEQVIKQSVSEVGIFTFSVTPKVGGYFGYDIPGATTENMGRFTPYYLSVTTVDPEPLPTCGSFTYMDEPFLFKTGAEPRLLVIGKNKDGNETKNYQVEAWWKYINQWTGRSFSNLAGSSLPVLEEIDSGSRSVVFLDGVAGGARSAYLQDGTLRYRRTSTPVAPFDALFELRLSANDLKDIDGICYQESATSAACVGITFEEVALGDDFELRYGRLVLENGYGPETESLRIPIRTEYVTEVSGPTWVVNREDGCSVYNTVSSSDTGETVTTGLNMTFPTGFPALIAYSNPGLTLQGSTTQGGVNQIYFTVPNAAGIVPLKQHVQPWLKGYWNYDGNNANALYDPRASAFFGTYRGHDKVIYWREVN</sequence>
<feature type="domain" description="DUF6701" evidence="2">
    <location>
        <begin position="950"/>
        <end position="1554"/>
    </location>
</feature>
<keyword evidence="4" id="KW-1185">Reference proteome</keyword>
<dbReference type="SUPFAM" id="SSF49899">
    <property type="entry name" value="Concanavalin A-like lectins/glucanases"/>
    <property type="match status" value="1"/>
</dbReference>